<sequence>MDRRLMGQWGRLLLVVATIGGGFWLAGRALPYLYPFLLGWLLAYALNPIVDLLQRGARAPRWLAVVLTLIVFAASMLTVVSALVVRLINEIMTLSGSLQGLVIWVQMTFDRFLERPEWQRLLARLNAFYQQNPSYQAPIDGRISETAQALAQAGTNLLKAILNGIVTVLASLPEIATLAAVILLASFFISKDWRAHQGRIGAWFPEPMRRRTGAVLRDLRHALIGYARAQFLLISITAVAVTLGLLIIGVENAVTIGLLIGFVDLLPYLGVGAAMIPWIAYQYLSGDWRLATALAVLYGVVLIARQIIEPKVLSSSIGLDPLPTLIIMFVGLKMFGFAGLVFGPIVLVVLSACRRAGVFRDLGRYIAHGAK</sequence>
<dbReference type="Proteomes" id="UP000547209">
    <property type="component" value="Unassembled WGS sequence"/>
</dbReference>
<feature type="transmembrane region" description="Helical" evidence="6">
    <location>
        <begin position="62"/>
        <end position="88"/>
    </location>
</feature>
<dbReference type="NCBIfam" id="TIGR02872">
    <property type="entry name" value="spore_ytvI"/>
    <property type="match status" value="1"/>
</dbReference>
<evidence type="ECO:0000256" key="4">
    <source>
        <dbReference type="ARBA" id="ARBA00022989"/>
    </source>
</evidence>
<dbReference type="PANTHER" id="PTHR21716">
    <property type="entry name" value="TRANSMEMBRANE PROTEIN"/>
    <property type="match status" value="1"/>
</dbReference>
<evidence type="ECO:0000256" key="3">
    <source>
        <dbReference type="ARBA" id="ARBA00022692"/>
    </source>
</evidence>
<evidence type="ECO:0000313" key="8">
    <source>
        <dbReference type="Proteomes" id="UP000547209"/>
    </source>
</evidence>
<feature type="transmembrane region" description="Helical" evidence="6">
    <location>
        <begin position="32"/>
        <end position="50"/>
    </location>
</feature>
<keyword evidence="3 6" id="KW-0812">Transmembrane</keyword>
<name>A0A7X0RR89_9BACL</name>
<keyword evidence="4 6" id="KW-1133">Transmembrane helix</keyword>
<evidence type="ECO:0000256" key="5">
    <source>
        <dbReference type="ARBA" id="ARBA00023136"/>
    </source>
</evidence>
<evidence type="ECO:0000256" key="6">
    <source>
        <dbReference type="SAM" id="Phobius"/>
    </source>
</evidence>
<feature type="transmembrane region" description="Helical" evidence="6">
    <location>
        <begin position="328"/>
        <end position="350"/>
    </location>
</feature>
<gene>
    <name evidence="7" type="primary">ytvI</name>
    <name evidence="7" type="ORF">H7C19_10105</name>
</gene>
<reference evidence="7 8" key="1">
    <citation type="submission" date="2020-08" db="EMBL/GenBank/DDBJ databases">
        <title>Cohnella phylogeny.</title>
        <authorList>
            <person name="Dunlap C."/>
        </authorList>
    </citation>
    <scope>NUCLEOTIDE SEQUENCE [LARGE SCALE GENOMIC DNA]</scope>
    <source>
        <strain evidence="7 8">DSM 28246</strain>
    </source>
</reference>
<feature type="transmembrane region" description="Helical" evidence="6">
    <location>
        <begin position="288"/>
        <end position="308"/>
    </location>
</feature>
<dbReference type="GO" id="GO:0016020">
    <property type="term" value="C:membrane"/>
    <property type="evidence" value="ECO:0007669"/>
    <property type="project" value="UniProtKB-SubCell"/>
</dbReference>
<dbReference type="GO" id="GO:0055085">
    <property type="term" value="P:transmembrane transport"/>
    <property type="evidence" value="ECO:0007669"/>
    <property type="project" value="TreeGrafter"/>
</dbReference>
<comment type="subcellular location">
    <subcellularLocation>
        <location evidence="1">Membrane</location>
        <topology evidence="1">Multi-pass membrane protein</topology>
    </subcellularLocation>
</comment>
<dbReference type="Pfam" id="PF01594">
    <property type="entry name" value="AI-2E_transport"/>
    <property type="match status" value="1"/>
</dbReference>
<evidence type="ECO:0000256" key="1">
    <source>
        <dbReference type="ARBA" id="ARBA00004141"/>
    </source>
</evidence>
<feature type="transmembrane region" description="Helical" evidence="6">
    <location>
        <begin position="9"/>
        <end position="26"/>
    </location>
</feature>
<accession>A0A7X0RR89</accession>
<protein>
    <submittedName>
        <fullName evidence="7">Sporulation integral membrane protein YtvI</fullName>
    </submittedName>
</protein>
<evidence type="ECO:0000313" key="7">
    <source>
        <dbReference type="EMBL" id="MBB6671041.1"/>
    </source>
</evidence>
<dbReference type="RefSeq" id="WP_185142526.1">
    <property type="nucleotide sequence ID" value="NZ_JACJVP010000014.1"/>
</dbReference>
<keyword evidence="8" id="KW-1185">Reference proteome</keyword>
<dbReference type="EMBL" id="JACJVP010000014">
    <property type="protein sequence ID" value="MBB6671041.1"/>
    <property type="molecule type" value="Genomic_DNA"/>
</dbReference>
<keyword evidence="5 6" id="KW-0472">Membrane</keyword>
<feature type="transmembrane region" description="Helical" evidence="6">
    <location>
        <begin position="231"/>
        <end position="250"/>
    </location>
</feature>
<dbReference type="InterPro" id="IPR002549">
    <property type="entry name" value="AI-2E-like"/>
</dbReference>
<proteinExistence type="inferred from homology"/>
<organism evidence="7 8">
    <name type="scientific">Cohnella nanjingensis</name>
    <dbReference type="NCBI Taxonomy" id="1387779"/>
    <lineage>
        <taxon>Bacteria</taxon>
        <taxon>Bacillati</taxon>
        <taxon>Bacillota</taxon>
        <taxon>Bacilli</taxon>
        <taxon>Bacillales</taxon>
        <taxon>Paenibacillaceae</taxon>
        <taxon>Cohnella</taxon>
    </lineage>
</organism>
<evidence type="ECO:0000256" key="2">
    <source>
        <dbReference type="ARBA" id="ARBA00009773"/>
    </source>
</evidence>
<dbReference type="PANTHER" id="PTHR21716:SF68">
    <property type="entry name" value="TRANSPORT PROTEIN YTVI-RELATED"/>
    <property type="match status" value="1"/>
</dbReference>
<comment type="similarity">
    <text evidence="2">Belongs to the autoinducer-2 exporter (AI-2E) (TC 2.A.86) family.</text>
</comment>
<dbReference type="AlphaFoldDB" id="A0A7X0RR89"/>
<dbReference type="InterPro" id="IPR014227">
    <property type="entry name" value="YtvI-like"/>
</dbReference>
<comment type="caution">
    <text evidence="7">The sequence shown here is derived from an EMBL/GenBank/DDBJ whole genome shotgun (WGS) entry which is preliminary data.</text>
</comment>
<feature type="transmembrane region" description="Helical" evidence="6">
    <location>
        <begin position="165"/>
        <end position="189"/>
    </location>
</feature>
<feature type="transmembrane region" description="Helical" evidence="6">
    <location>
        <begin position="256"/>
        <end position="281"/>
    </location>
</feature>